<dbReference type="KEGG" id="dov:DSCO28_41070"/>
<evidence type="ECO:0000256" key="11">
    <source>
        <dbReference type="PIRSR" id="PIRSR006268-2"/>
    </source>
</evidence>
<keyword evidence="4 10" id="KW-0808">Transferase</keyword>
<evidence type="ECO:0000256" key="10">
    <source>
        <dbReference type="PIRNR" id="PIRNR006268"/>
    </source>
</evidence>
<evidence type="ECO:0000256" key="3">
    <source>
        <dbReference type="ARBA" id="ARBA00022630"/>
    </source>
</evidence>
<dbReference type="InterPro" id="IPR003374">
    <property type="entry name" value="ApbE-like_sf"/>
</dbReference>
<sequence>MAALSILLVCASCQPRRELRLTGKTMGTTYHITVVAGLLTSTGTLQKKIDARLAAINRSMSTYDPNSEISRFNAIASVEETFSPSVDFLDVLEVAGELYRLTDGAWDGTLDPLINLWGFGRKGAVHQVPADDRIDRALGHVGFDRVERDPSGRIRKTDPAVTLDLASIAKGYGVDAVARLLGDEGLTDFVVEIGGEVYARGHRKDGKPWRIGINRPDRDAAFNEVYKAVPLTDQAMATSGDYRIFFQIGEHAYAHILDPRTGRPVTNGVVSASVVAANCTVADGLATALMVMGPEKGVALVDRLPGVACLIVTRQPDGSLKDHPSSGFVLH</sequence>
<dbReference type="PANTHER" id="PTHR30040:SF2">
    <property type="entry name" value="FAD:PROTEIN FMN TRANSFERASE"/>
    <property type="match status" value="1"/>
</dbReference>
<feature type="binding site" evidence="11">
    <location>
        <position position="283"/>
    </location>
    <ligand>
        <name>Mg(2+)</name>
        <dbReference type="ChEBI" id="CHEBI:18420"/>
    </ligand>
</feature>
<comment type="similarity">
    <text evidence="10">Belongs to the ApbE family.</text>
</comment>
<dbReference type="GO" id="GO:0046872">
    <property type="term" value="F:metal ion binding"/>
    <property type="evidence" value="ECO:0007669"/>
    <property type="project" value="UniProtKB-UniRule"/>
</dbReference>
<keyword evidence="3 10" id="KW-0285">Flavoprotein</keyword>
<feature type="binding site" evidence="11">
    <location>
        <position position="167"/>
    </location>
    <ligand>
        <name>Mg(2+)</name>
        <dbReference type="ChEBI" id="CHEBI:18420"/>
    </ligand>
</feature>
<organism evidence="12 13">
    <name type="scientific">Desulfosarcina ovata subsp. sediminis</name>
    <dbReference type="NCBI Taxonomy" id="885957"/>
    <lineage>
        <taxon>Bacteria</taxon>
        <taxon>Pseudomonadati</taxon>
        <taxon>Thermodesulfobacteriota</taxon>
        <taxon>Desulfobacteria</taxon>
        <taxon>Desulfobacterales</taxon>
        <taxon>Desulfosarcinaceae</taxon>
        <taxon>Desulfosarcina</taxon>
    </lineage>
</organism>
<evidence type="ECO:0000256" key="6">
    <source>
        <dbReference type="ARBA" id="ARBA00022827"/>
    </source>
</evidence>
<evidence type="ECO:0000256" key="9">
    <source>
        <dbReference type="ARBA" id="ARBA00048540"/>
    </source>
</evidence>
<dbReference type="Proteomes" id="UP000425960">
    <property type="component" value="Chromosome"/>
</dbReference>
<dbReference type="EC" id="2.7.1.180" evidence="1 10"/>
<dbReference type="Pfam" id="PF02424">
    <property type="entry name" value="ApbE"/>
    <property type="match status" value="1"/>
</dbReference>
<accession>A0A5K7ZTJ4</accession>
<keyword evidence="7 10" id="KW-0460">Magnesium</keyword>
<comment type="catalytic activity">
    <reaction evidence="9 10">
        <text>L-threonyl-[protein] + FAD = FMN-L-threonyl-[protein] + AMP + H(+)</text>
        <dbReference type="Rhea" id="RHEA:36847"/>
        <dbReference type="Rhea" id="RHEA-COMP:11060"/>
        <dbReference type="Rhea" id="RHEA-COMP:11061"/>
        <dbReference type="ChEBI" id="CHEBI:15378"/>
        <dbReference type="ChEBI" id="CHEBI:30013"/>
        <dbReference type="ChEBI" id="CHEBI:57692"/>
        <dbReference type="ChEBI" id="CHEBI:74257"/>
        <dbReference type="ChEBI" id="CHEBI:456215"/>
        <dbReference type="EC" id="2.7.1.180"/>
    </reaction>
</comment>
<dbReference type="GO" id="GO:0016740">
    <property type="term" value="F:transferase activity"/>
    <property type="evidence" value="ECO:0007669"/>
    <property type="project" value="UniProtKB-UniRule"/>
</dbReference>
<name>A0A5K7ZTJ4_9BACT</name>
<dbReference type="PIRSF" id="PIRSF006268">
    <property type="entry name" value="ApbE"/>
    <property type="match status" value="1"/>
</dbReference>
<dbReference type="AlphaFoldDB" id="A0A5K7ZTJ4"/>
<evidence type="ECO:0000313" key="13">
    <source>
        <dbReference type="Proteomes" id="UP000425960"/>
    </source>
</evidence>
<keyword evidence="5 10" id="KW-0479">Metal-binding</keyword>
<proteinExistence type="inferred from homology"/>
<evidence type="ECO:0000256" key="7">
    <source>
        <dbReference type="ARBA" id="ARBA00022842"/>
    </source>
</evidence>
<gene>
    <name evidence="12" type="primary">apbE</name>
    <name evidence="12" type="ORF">DSCO28_41070</name>
</gene>
<evidence type="ECO:0000256" key="1">
    <source>
        <dbReference type="ARBA" id="ARBA00011955"/>
    </source>
</evidence>
<dbReference type="PANTHER" id="PTHR30040">
    <property type="entry name" value="THIAMINE BIOSYNTHESIS LIPOPROTEIN APBE"/>
    <property type="match status" value="1"/>
</dbReference>
<evidence type="ECO:0000256" key="2">
    <source>
        <dbReference type="ARBA" id="ARBA00016337"/>
    </source>
</evidence>
<dbReference type="EMBL" id="AP021876">
    <property type="protein sequence ID" value="BBO83541.1"/>
    <property type="molecule type" value="Genomic_DNA"/>
</dbReference>
<dbReference type="InterPro" id="IPR024932">
    <property type="entry name" value="ApbE"/>
</dbReference>
<comment type="cofactor">
    <cofactor evidence="11">
        <name>Mg(2+)</name>
        <dbReference type="ChEBI" id="CHEBI:18420"/>
    </cofactor>
    <cofactor evidence="11">
        <name>Mn(2+)</name>
        <dbReference type="ChEBI" id="CHEBI:29035"/>
    </cofactor>
    <text evidence="11">Magnesium. Can also use manganese.</text>
</comment>
<feature type="binding site" evidence="11">
    <location>
        <position position="287"/>
    </location>
    <ligand>
        <name>Mg(2+)</name>
        <dbReference type="ChEBI" id="CHEBI:18420"/>
    </ligand>
</feature>
<evidence type="ECO:0000313" key="12">
    <source>
        <dbReference type="EMBL" id="BBO83541.1"/>
    </source>
</evidence>
<evidence type="ECO:0000256" key="5">
    <source>
        <dbReference type="ARBA" id="ARBA00022723"/>
    </source>
</evidence>
<dbReference type="Gene3D" id="3.10.520.10">
    <property type="entry name" value="ApbE-like domains"/>
    <property type="match status" value="1"/>
</dbReference>
<dbReference type="SUPFAM" id="SSF143631">
    <property type="entry name" value="ApbE-like"/>
    <property type="match status" value="1"/>
</dbReference>
<protein>
    <recommendedName>
        <fullName evidence="2 10">FAD:protein FMN transferase</fullName>
        <ecNumber evidence="1 10">2.7.1.180</ecNumber>
    </recommendedName>
    <alternativeName>
        <fullName evidence="8 10">Flavin transferase</fullName>
    </alternativeName>
</protein>
<reference evidence="12 13" key="1">
    <citation type="submission" date="2019-11" db="EMBL/GenBank/DDBJ databases">
        <title>Comparative genomics of hydrocarbon-degrading Desulfosarcina strains.</title>
        <authorList>
            <person name="Watanabe M."/>
            <person name="Kojima H."/>
            <person name="Fukui M."/>
        </authorList>
    </citation>
    <scope>NUCLEOTIDE SEQUENCE [LARGE SCALE GENOMIC DNA]</scope>
    <source>
        <strain evidence="12 13">28bB2T</strain>
    </source>
</reference>
<evidence type="ECO:0000256" key="4">
    <source>
        <dbReference type="ARBA" id="ARBA00022679"/>
    </source>
</evidence>
<keyword evidence="6 10" id="KW-0274">FAD</keyword>
<evidence type="ECO:0000256" key="8">
    <source>
        <dbReference type="ARBA" id="ARBA00031306"/>
    </source>
</evidence>